<keyword evidence="2 5" id="KW-0812">Transmembrane</keyword>
<accession>A0ABY7EM06</accession>
<evidence type="ECO:0000256" key="4">
    <source>
        <dbReference type="SAM" id="MobiDB-lite"/>
    </source>
</evidence>
<feature type="transmembrane region" description="Helical" evidence="5">
    <location>
        <begin position="7"/>
        <end position="29"/>
    </location>
</feature>
<feature type="transmembrane region" description="Helical" evidence="5">
    <location>
        <begin position="317"/>
        <end position="335"/>
    </location>
</feature>
<proteinExistence type="predicted"/>
<evidence type="ECO:0000256" key="5">
    <source>
        <dbReference type="SAM" id="Phobius"/>
    </source>
</evidence>
<reference evidence="6" key="1">
    <citation type="submission" date="2022-11" db="EMBL/GenBank/DDBJ databases">
        <title>Centuries of genome instability and evolution in soft-shell clam transmissible cancer (bioRxiv).</title>
        <authorList>
            <person name="Hart S.F.M."/>
            <person name="Yonemitsu M.A."/>
            <person name="Giersch R.M."/>
            <person name="Beal B.F."/>
            <person name="Arriagada G."/>
            <person name="Davis B.W."/>
            <person name="Ostrander E.A."/>
            <person name="Goff S.P."/>
            <person name="Metzger M.J."/>
        </authorList>
    </citation>
    <scope>NUCLEOTIDE SEQUENCE</scope>
    <source>
        <strain evidence="6">MELC-2E11</strain>
        <tissue evidence="6">Siphon/mantle</tissue>
    </source>
</reference>
<evidence type="ECO:0000313" key="7">
    <source>
        <dbReference type="Proteomes" id="UP001164746"/>
    </source>
</evidence>
<keyword evidence="5" id="KW-1133">Transmembrane helix</keyword>
<feature type="region of interest" description="Disordered" evidence="4">
    <location>
        <begin position="568"/>
        <end position="592"/>
    </location>
</feature>
<dbReference type="EMBL" id="CP111018">
    <property type="protein sequence ID" value="WAR10037.1"/>
    <property type="molecule type" value="Genomic_DNA"/>
</dbReference>
<organism evidence="6 7">
    <name type="scientific">Mya arenaria</name>
    <name type="common">Soft-shell clam</name>
    <dbReference type="NCBI Taxonomy" id="6604"/>
    <lineage>
        <taxon>Eukaryota</taxon>
        <taxon>Metazoa</taxon>
        <taxon>Spiralia</taxon>
        <taxon>Lophotrochozoa</taxon>
        <taxon>Mollusca</taxon>
        <taxon>Bivalvia</taxon>
        <taxon>Autobranchia</taxon>
        <taxon>Heteroconchia</taxon>
        <taxon>Euheterodonta</taxon>
        <taxon>Imparidentia</taxon>
        <taxon>Neoheterodontei</taxon>
        <taxon>Myida</taxon>
        <taxon>Myoidea</taxon>
        <taxon>Myidae</taxon>
        <taxon>Mya</taxon>
    </lineage>
</organism>
<sequence>MAYPQLSLYWALVLNLVPVAVFILLCYVAKSDTQLAYAAILSTIYSLVMMLVIVGLIKQAADNGFCSVTTVFLLFVAGVFVISAFIHPQEFWCILHGFLYFLAIPSMSMLLMLYSIGNLHVVSWGTRETPKPAQAQKPGEASKPVEKKGAVAEWLEKIGIADKEGKSGYRFSFGNLFRCVCCPTDTGDTGDMKLSAILDRLDELEAKIVDPPGSHVTGMDFRGEKEVDNKTFSEVSDMFEGAKDRDDAGGPKMNRSWLEDADFKKSAQEYIKPDETKFWVELIASYLFPLEEDKKQQAKTKEELLELRPLSLNRNTVCLFFLLVNALFVTIVFSLQQVNSDSGGSIAIELPCADGAKGEAIEPISIAFTAVFGVLLLIQFLCMCVHRMSTFLQILSITEVNVRSPRQVSSDEREITVEKGLQLVKNMQALKDDDVKSMASVDASVAEGEQRDAEETDVVGQNDGTDPRKNLWAKLARRRREQQYSTLSNNFMRNFKKLQRHMEDTEMSSNMNLTAGNTLRVPAFSFSPTEEDVTERKTVRRKIKQSILKRGNVVAKRWQRAALRAKIQNARDSAERGATGNEATDGADGGGYAVPRKVTIADIAQLAVVDNESNAPSETESEGEVIQQTTF</sequence>
<comment type="subcellular location">
    <subcellularLocation>
        <location evidence="1">Membrane</location>
        <topology evidence="1">Multi-pass membrane protein</topology>
    </subcellularLocation>
</comment>
<dbReference type="PANTHER" id="PTHR22914:SF42">
    <property type="entry name" value="CHITIN SYNTHASE"/>
    <property type="match status" value="1"/>
</dbReference>
<keyword evidence="7" id="KW-1185">Reference proteome</keyword>
<name>A0ABY7EM06_MYAAR</name>
<evidence type="ECO:0000256" key="1">
    <source>
        <dbReference type="ARBA" id="ARBA00004141"/>
    </source>
</evidence>
<dbReference type="Proteomes" id="UP001164746">
    <property type="component" value="Chromosome 7"/>
</dbReference>
<evidence type="ECO:0000256" key="2">
    <source>
        <dbReference type="ARBA" id="ARBA00022692"/>
    </source>
</evidence>
<feature type="transmembrane region" description="Helical" evidence="5">
    <location>
        <begin position="364"/>
        <end position="385"/>
    </location>
</feature>
<feature type="region of interest" description="Disordered" evidence="4">
    <location>
        <begin position="444"/>
        <end position="465"/>
    </location>
</feature>
<dbReference type="InterPro" id="IPR004835">
    <property type="entry name" value="Chitin_synth"/>
</dbReference>
<dbReference type="PANTHER" id="PTHR22914">
    <property type="entry name" value="CHITIN SYNTHASE"/>
    <property type="match status" value="1"/>
</dbReference>
<feature type="region of interest" description="Disordered" evidence="4">
    <location>
        <begin position="611"/>
        <end position="631"/>
    </location>
</feature>
<evidence type="ECO:0000313" key="6">
    <source>
        <dbReference type="EMBL" id="WAR10037.1"/>
    </source>
</evidence>
<feature type="transmembrane region" description="Helical" evidence="5">
    <location>
        <begin position="98"/>
        <end position="117"/>
    </location>
</feature>
<protein>
    <submittedName>
        <fullName evidence="6">CHS2-like protein</fullName>
    </submittedName>
</protein>
<feature type="transmembrane region" description="Helical" evidence="5">
    <location>
        <begin position="35"/>
        <end position="57"/>
    </location>
</feature>
<gene>
    <name evidence="6" type="ORF">MAR_035113</name>
</gene>
<feature type="transmembrane region" description="Helical" evidence="5">
    <location>
        <begin position="64"/>
        <end position="86"/>
    </location>
</feature>
<evidence type="ECO:0000256" key="3">
    <source>
        <dbReference type="ARBA" id="ARBA00023136"/>
    </source>
</evidence>
<keyword evidence="3 5" id="KW-0472">Membrane</keyword>